<dbReference type="GO" id="GO:0005975">
    <property type="term" value="P:carbohydrate metabolic process"/>
    <property type="evidence" value="ECO:0007669"/>
    <property type="project" value="InterPro"/>
</dbReference>
<evidence type="ECO:0000256" key="9">
    <source>
        <dbReference type="ARBA" id="ARBA00023277"/>
    </source>
</evidence>
<dbReference type="Proteomes" id="UP000033121">
    <property type="component" value="Unassembled WGS sequence"/>
</dbReference>
<dbReference type="Gene3D" id="3.20.20.80">
    <property type="entry name" value="Glycosidases"/>
    <property type="match status" value="2"/>
</dbReference>
<dbReference type="GO" id="GO:0004134">
    <property type="term" value="F:4-alpha-glucanotransferase activity"/>
    <property type="evidence" value="ECO:0007669"/>
    <property type="project" value="UniProtKB-EC"/>
</dbReference>
<evidence type="ECO:0000256" key="2">
    <source>
        <dbReference type="ARBA" id="ARBA00004496"/>
    </source>
</evidence>
<evidence type="ECO:0000256" key="8">
    <source>
        <dbReference type="ARBA" id="ARBA00022679"/>
    </source>
</evidence>
<evidence type="ECO:0000256" key="11">
    <source>
        <dbReference type="ARBA" id="ARBA00031501"/>
    </source>
</evidence>
<dbReference type="InterPro" id="IPR013783">
    <property type="entry name" value="Ig-like_fold"/>
</dbReference>
<evidence type="ECO:0000313" key="13">
    <source>
        <dbReference type="EMBL" id="GAO45374.1"/>
    </source>
</evidence>
<dbReference type="GO" id="GO:0005737">
    <property type="term" value="C:cytoplasm"/>
    <property type="evidence" value="ECO:0007669"/>
    <property type="project" value="UniProtKB-SubCell"/>
</dbReference>
<organism evidence="13 14">
    <name type="scientific">Flavihumibacter petaseus NBRC 106054</name>
    <dbReference type="NCBI Taxonomy" id="1220578"/>
    <lineage>
        <taxon>Bacteria</taxon>
        <taxon>Pseudomonadati</taxon>
        <taxon>Bacteroidota</taxon>
        <taxon>Chitinophagia</taxon>
        <taxon>Chitinophagales</taxon>
        <taxon>Chitinophagaceae</taxon>
        <taxon>Flavihumibacter</taxon>
    </lineage>
</organism>
<dbReference type="OrthoDB" id="9811841at2"/>
<dbReference type="SUPFAM" id="SSF51445">
    <property type="entry name" value="(Trans)glycosidases"/>
    <property type="match status" value="1"/>
</dbReference>
<evidence type="ECO:0000256" key="3">
    <source>
        <dbReference type="ARBA" id="ARBA00005684"/>
    </source>
</evidence>
<evidence type="ECO:0000256" key="4">
    <source>
        <dbReference type="ARBA" id="ARBA00012560"/>
    </source>
</evidence>
<comment type="similarity">
    <text evidence="3">Belongs to the disproportionating enzyme family.</text>
</comment>
<dbReference type="GO" id="GO:2001070">
    <property type="term" value="F:starch binding"/>
    <property type="evidence" value="ECO:0007669"/>
    <property type="project" value="InterPro"/>
</dbReference>
<evidence type="ECO:0000256" key="6">
    <source>
        <dbReference type="ARBA" id="ARBA00022490"/>
    </source>
</evidence>
<evidence type="ECO:0000259" key="12">
    <source>
        <dbReference type="PROSITE" id="PS51166"/>
    </source>
</evidence>
<comment type="catalytic activity">
    <reaction evidence="1">
        <text>Transfers a segment of a (1-&gt;4)-alpha-D-glucan to a new position in an acceptor, which may be glucose or a (1-&gt;4)-alpha-D-glucan.</text>
        <dbReference type="EC" id="2.4.1.25"/>
    </reaction>
</comment>
<evidence type="ECO:0000256" key="10">
    <source>
        <dbReference type="ARBA" id="ARBA00031423"/>
    </source>
</evidence>
<name>A0A0E9N6D6_9BACT</name>
<accession>A0A0E9N6D6</accession>
<feature type="domain" description="CBM20" evidence="12">
    <location>
        <begin position="124"/>
        <end position="237"/>
    </location>
</feature>
<dbReference type="PANTHER" id="PTHR32518:SF3">
    <property type="entry name" value="4-ALPHA-GLUCANOTRANSFERASE"/>
    <property type="match status" value="1"/>
</dbReference>
<dbReference type="EC" id="2.4.1.25" evidence="4"/>
<proteinExistence type="inferred from homology"/>
<dbReference type="AlphaFoldDB" id="A0A0E9N6D6"/>
<dbReference type="InterPro" id="IPR013784">
    <property type="entry name" value="Carb-bd-like_fold"/>
</dbReference>
<dbReference type="SMART" id="SM01065">
    <property type="entry name" value="CBM_2"/>
    <property type="match status" value="2"/>
</dbReference>
<evidence type="ECO:0000313" key="14">
    <source>
        <dbReference type="Proteomes" id="UP000033121"/>
    </source>
</evidence>
<dbReference type="Pfam" id="PF02446">
    <property type="entry name" value="Glyco_hydro_77"/>
    <property type="match status" value="1"/>
</dbReference>
<dbReference type="RefSeq" id="WP_046371390.1">
    <property type="nucleotide sequence ID" value="NZ_BBWV01000005.1"/>
</dbReference>
<comment type="caution">
    <text evidence="13">The sequence shown here is derived from an EMBL/GenBank/DDBJ whole genome shotgun (WGS) entry which is preliminary data.</text>
</comment>
<dbReference type="STRING" id="1220578.FPE01S_05_00710"/>
<protein>
    <recommendedName>
        <fullName evidence="5">4-alpha-glucanotransferase</fullName>
        <ecNumber evidence="4">2.4.1.25</ecNumber>
    </recommendedName>
    <alternativeName>
        <fullName evidence="10">Amylomaltase</fullName>
    </alternativeName>
    <alternativeName>
        <fullName evidence="11">Disproportionating enzyme</fullName>
    </alternativeName>
</protein>
<keyword evidence="14" id="KW-1185">Reference proteome</keyword>
<keyword evidence="7" id="KW-0328">Glycosyltransferase</keyword>
<keyword evidence="8 13" id="KW-0808">Transferase</keyword>
<comment type="subcellular location">
    <subcellularLocation>
        <location evidence="2">Cytoplasm</location>
    </subcellularLocation>
</comment>
<dbReference type="PROSITE" id="PS51166">
    <property type="entry name" value="CBM20"/>
    <property type="match status" value="1"/>
</dbReference>
<keyword evidence="9" id="KW-0119">Carbohydrate metabolism</keyword>
<dbReference type="EMBL" id="BBWV01000005">
    <property type="protein sequence ID" value="GAO45374.1"/>
    <property type="molecule type" value="Genomic_DNA"/>
</dbReference>
<evidence type="ECO:0000256" key="5">
    <source>
        <dbReference type="ARBA" id="ARBA00020295"/>
    </source>
</evidence>
<keyword evidence="6" id="KW-0963">Cytoplasm</keyword>
<gene>
    <name evidence="13" type="ORF">FPE01S_05_00710</name>
</gene>
<sequence length="893" mass="102459">MKIQFYLRFHTKFGQTLQLISEPPITGDTAAPLQLTFLNNDYWTAAVEVDEKSIPGFHYKYQLTDTDGAIRQEGGDDRQVTFKSLPKGDLQLFDTWNHAGEFENAFYTAPFQDTLLPAHKHKKAKAPKHPTHIFRVKAPLLGKHEVLCVSGAGSALGDWDTDKVIPLHLDGHWWTVSLEIPREELPLPYKYGIYNTDDKSFTNFEGGENRYLFGGNEGSTSLLHDGFAQLPNNTWKGAGVAIPVFSLRSKNSLGVGEFSDLMLLADWAKATDLKLIQILPVNDTTATHSWTDSYPYAAISAFALHPIYINLEKVAGKKHADLVKPLAKQKKALNENPVLDYEQVMTLKWSVLRELFQAMAGEWSEEPEFQEFYTNNKHWLVPYAVFSYLRDKNNTSNFTQWKQHATYDAAAIQKFISPRLKHHEEIRFHYFVQYQLHKQLKEATAHAHKQGVIVKGDIPIGIYRYSCDAWVNPGLYNMDMQAGAPPDAFAVKGQNWGFPTYNWARMQEDGYSWWKQRFAQMSEYFDAFRIDHILGFFRIWSIPTTATEGIMGRFVPAVPVQRSEFGERHIWFDATRYTRPFITEQLLSETFGDAAARVSSHFLDSTGYGEFTFKPNFDTQQKISEWFSTIKADDPILEWKQGLLDLMANVILFEVAGSDGQQFHFRFGIEDTSSFQALEHNTQQALKDLYVDYFFRRQDQQWQKDAMQKLPALKASTNMLICGEDLGLVPHCVPEVMEQTGILRLEIQRMPKDPSQTFFHPASAPYLSVVTPSTHDMSTIRGWWEEDPQSIQQFYNTELSQWGQAPATCEPWLNKAIVLQHLHSPAMWAIFQLQDLFGSDGDLRVADPATERINVPAVAKHYWQYRMHLTLEALLKEKHFNHDLKEHIKAAGR</sequence>
<reference evidence="13 14" key="1">
    <citation type="submission" date="2015-04" db="EMBL/GenBank/DDBJ databases">
        <title>Whole genome shotgun sequence of Flavihumibacter petaseus NBRC 106054.</title>
        <authorList>
            <person name="Miyazawa S."/>
            <person name="Hosoyama A."/>
            <person name="Hashimoto M."/>
            <person name="Noguchi M."/>
            <person name="Tsuchikane K."/>
            <person name="Ohji S."/>
            <person name="Yamazoe A."/>
            <person name="Ichikawa N."/>
            <person name="Kimura A."/>
            <person name="Fujita N."/>
        </authorList>
    </citation>
    <scope>NUCLEOTIDE SEQUENCE [LARGE SCALE GENOMIC DNA]</scope>
    <source>
        <strain evidence="13 14">NBRC 106054</strain>
    </source>
</reference>
<evidence type="ECO:0000256" key="7">
    <source>
        <dbReference type="ARBA" id="ARBA00022676"/>
    </source>
</evidence>
<dbReference type="PANTHER" id="PTHR32518">
    <property type="match status" value="1"/>
</dbReference>
<dbReference type="InterPro" id="IPR003385">
    <property type="entry name" value="Glyco_hydro_77"/>
</dbReference>
<dbReference type="InterPro" id="IPR017853">
    <property type="entry name" value="GH"/>
</dbReference>
<evidence type="ECO:0000256" key="1">
    <source>
        <dbReference type="ARBA" id="ARBA00000439"/>
    </source>
</evidence>
<dbReference type="Gene3D" id="2.60.40.10">
    <property type="entry name" value="Immunoglobulins"/>
    <property type="match status" value="2"/>
</dbReference>
<dbReference type="Pfam" id="PF00686">
    <property type="entry name" value="CBM_20"/>
    <property type="match status" value="1"/>
</dbReference>
<dbReference type="InterPro" id="IPR002044">
    <property type="entry name" value="CBM20"/>
</dbReference>
<dbReference type="SUPFAM" id="SSF49452">
    <property type="entry name" value="Starch-binding domain-like"/>
    <property type="match status" value="2"/>
</dbReference>